<dbReference type="SUPFAM" id="SSF47336">
    <property type="entry name" value="ACP-like"/>
    <property type="match status" value="1"/>
</dbReference>
<dbReference type="Pfam" id="PF13193">
    <property type="entry name" value="AMP-binding_C"/>
    <property type="match status" value="1"/>
</dbReference>
<dbReference type="InterPro" id="IPR000873">
    <property type="entry name" value="AMP-dep_synth/lig_dom"/>
</dbReference>
<name>A0ABV7UH59_9HYPH</name>
<dbReference type="Gene3D" id="3.30.300.30">
    <property type="match status" value="1"/>
</dbReference>
<reference evidence="5" key="1">
    <citation type="journal article" date="2019" name="Int. J. Syst. Evol. Microbiol.">
        <title>The Global Catalogue of Microorganisms (GCM) 10K type strain sequencing project: providing services to taxonomists for standard genome sequencing and annotation.</title>
        <authorList>
            <consortium name="The Broad Institute Genomics Platform"/>
            <consortium name="The Broad Institute Genome Sequencing Center for Infectious Disease"/>
            <person name="Wu L."/>
            <person name="Ma J."/>
        </authorList>
    </citation>
    <scope>NUCLEOTIDE SEQUENCE [LARGE SCALE GENOMIC DNA]</scope>
    <source>
        <strain evidence="5">KCTC 42282</strain>
    </source>
</reference>
<dbReference type="Gene3D" id="3.40.50.12780">
    <property type="entry name" value="N-terminal domain of ligase-like"/>
    <property type="match status" value="1"/>
</dbReference>
<dbReference type="InterPro" id="IPR025110">
    <property type="entry name" value="AMP-bd_C"/>
</dbReference>
<dbReference type="Gene3D" id="1.10.1200.10">
    <property type="entry name" value="ACP-like"/>
    <property type="match status" value="1"/>
</dbReference>
<dbReference type="NCBIfam" id="TIGR01733">
    <property type="entry name" value="AA-adenyl-dom"/>
    <property type="match status" value="1"/>
</dbReference>
<protein>
    <submittedName>
        <fullName evidence="4">Amino acid adenylation domain-containing protein</fullName>
    </submittedName>
</protein>
<dbReference type="InterPro" id="IPR045851">
    <property type="entry name" value="AMP-bd_C_sf"/>
</dbReference>
<dbReference type="Pfam" id="PF00550">
    <property type="entry name" value="PP-binding"/>
    <property type="match status" value="1"/>
</dbReference>
<organism evidence="4 5">
    <name type="scientific">Camelimonas fluminis</name>
    <dbReference type="NCBI Taxonomy" id="1576911"/>
    <lineage>
        <taxon>Bacteria</taxon>
        <taxon>Pseudomonadati</taxon>
        <taxon>Pseudomonadota</taxon>
        <taxon>Alphaproteobacteria</taxon>
        <taxon>Hyphomicrobiales</taxon>
        <taxon>Chelatococcaceae</taxon>
        <taxon>Camelimonas</taxon>
    </lineage>
</organism>
<dbReference type="InterPro" id="IPR010071">
    <property type="entry name" value="AA_adenyl_dom"/>
</dbReference>
<dbReference type="SUPFAM" id="SSF56801">
    <property type="entry name" value="Acetyl-CoA synthetase-like"/>
    <property type="match status" value="1"/>
</dbReference>
<dbReference type="PROSITE" id="PS00455">
    <property type="entry name" value="AMP_BINDING"/>
    <property type="match status" value="1"/>
</dbReference>
<evidence type="ECO:0000313" key="4">
    <source>
        <dbReference type="EMBL" id="MFC3637409.1"/>
    </source>
</evidence>
<keyword evidence="1" id="KW-0596">Phosphopantetheine</keyword>
<dbReference type="EMBL" id="JBHRYC010000038">
    <property type="protein sequence ID" value="MFC3637409.1"/>
    <property type="molecule type" value="Genomic_DNA"/>
</dbReference>
<dbReference type="Pfam" id="PF00501">
    <property type="entry name" value="AMP-binding"/>
    <property type="match status" value="1"/>
</dbReference>
<evidence type="ECO:0000259" key="3">
    <source>
        <dbReference type="PROSITE" id="PS50075"/>
    </source>
</evidence>
<evidence type="ECO:0000256" key="2">
    <source>
        <dbReference type="ARBA" id="ARBA00022553"/>
    </source>
</evidence>
<comment type="caution">
    <text evidence="4">The sequence shown here is derived from an EMBL/GenBank/DDBJ whole genome shotgun (WGS) entry which is preliminary data.</text>
</comment>
<accession>A0ABV7UH59</accession>
<dbReference type="SMART" id="SM00823">
    <property type="entry name" value="PKS_PP"/>
    <property type="match status" value="1"/>
</dbReference>
<dbReference type="Proteomes" id="UP001595704">
    <property type="component" value="Unassembled WGS sequence"/>
</dbReference>
<evidence type="ECO:0000313" key="5">
    <source>
        <dbReference type="Proteomes" id="UP001595704"/>
    </source>
</evidence>
<evidence type="ECO:0000256" key="1">
    <source>
        <dbReference type="ARBA" id="ARBA00022450"/>
    </source>
</evidence>
<keyword evidence="2" id="KW-0597">Phosphoprotein</keyword>
<dbReference type="PANTHER" id="PTHR45527:SF1">
    <property type="entry name" value="FATTY ACID SYNTHASE"/>
    <property type="match status" value="1"/>
</dbReference>
<dbReference type="InterPro" id="IPR020845">
    <property type="entry name" value="AMP-binding_CS"/>
</dbReference>
<dbReference type="PROSITE" id="PS50075">
    <property type="entry name" value="CARRIER"/>
    <property type="match status" value="1"/>
</dbReference>
<feature type="domain" description="Carrier" evidence="3">
    <location>
        <begin position="553"/>
        <end position="628"/>
    </location>
</feature>
<sequence>MQQAGSVRMEGLSVDVVDAAGPGEAGAGPRRDMAWETVTSAFARQARATPNRTAVRRGDVLLTYAGLDAAANRLARQLMGQGVGRGDRVALLLPRDVDAVVAILGVLRAGAAYVPVDMSYPEARIHFIVGDCGCRVAITTSAGLSRLPPGIVSLALDAQAQAIAETPGDALPAVAGADDPIYVIYTSGSTGLPKGAAVTHRSFANLLQWYIRTLGLDGGDSTLLVSALGFDLTQKNIYAPLLVGGTLYLPDFDVFDPEAIVATVESRSVTFLNCTPSTFLPLVEGAAAGRMERLASLRWAVLGGEPIPIRRLLPWLGHPACRGQILNSYGPTECTDICAAWAMGAANWEDPVPLGRPVDNVFLAVLDEMRRPVAPGVEGELWIGGLGVGLGYLGRPELNAERFMTLRVPGHEGRMYRTGDRVSWRADGVLDFFGRLDHQIKIRGHRVEPGEIEAALCSHADIREACVAVRRDGDAEPRLVAWLVMRQTATMPLEAGLRRYLAERLPEHMIPAAFAALPALPLSPNGKIDRQALPDIVARSPDAVRSPHGDGASDGHDMESLVLGVWRDVLGQVPASPDQNFFDAGGTSIGLARVQAAIRERTGRDLPVVELFAHPTVASLARLLGQKAGGPTAGGRVTPASGNRQAEALRRMAQVRGGGR</sequence>
<dbReference type="RefSeq" id="WP_210319839.1">
    <property type="nucleotide sequence ID" value="NZ_BNCG01000008.1"/>
</dbReference>
<dbReference type="CDD" id="cd05930">
    <property type="entry name" value="A_NRPS"/>
    <property type="match status" value="1"/>
</dbReference>
<dbReference type="InterPro" id="IPR009081">
    <property type="entry name" value="PP-bd_ACP"/>
</dbReference>
<dbReference type="InterPro" id="IPR036736">
    <property type="entry name" value="ACP-like_sf"/>
</dbReference>
<proteinExistence type="predicted"/>
<gene>
    <name evidence="4" type="ORF">ACFONL_08425</name>
</gene>
<dbReference type="InterPro" id="IPR042099">
    <property type="entry name" value="ANL_N_sf"/>
</dbReference>
<keyword evidence="5" id="KW-1185">Reference proteome</keyword>
<dbReference type="PANTHER" id="PTHR45527">
    <property type="entry name" value="NONRIBOSOMAL PEPTIDE SYNTHETASE"/>
    <property type="match status" value="1"/>
</dbReference>
<dbReference type="InterPro" id="IPR020806">
    <property type="entry name" value="PKS_PP-bd"/>
</dbReference>